<evidence type="ECO:0000313" key="1">
    <source>
        <dbReference type="EMBL" id="RGY77882.1"/>
    </source>
</evidence>
<comment type="caution">
    <text evidence="1">The sequence shown here is derived from an EMBL/GenBank/DDBJ whole genome shotgun (WGS) entry which is preliminary data.</text>
</comment>
<evidence type="ECO:0000313" key="2">
    <source>
        <dbReference type="Proteomes" id="UP000284163"/>
    </source>
</evidence>
<gene>
    <name evidence="1" type="ORF">DXA22_00270</name>
</gene>
<organism evidence="1 2">
    <name type="scientific">Bifidobacterium pseudocatenulatum</name>
    <dbReference type="NCBI Taxonomy" id="28026"/>
    <lineage>
        <taxon>Bacteria</taxon>
        <taxon>Bacillati</taxon>
        <taxon>Actinomycetota</taxon>
        <taxon>Actinomycetes</taxon>
        <taxon>Bifidobacteriales</taxon>
        <taxon>Bifidobacteriaceae</taxon>
        <taxon>Bifidobacterium</taxon>
    </lineage>
</organism>
<proteinExistence type="predicted"/>
<name>A0A413KE64_BIFPS</name>
<dbReference type="AlphaFoldDB" id="A0A413KE64"/>
<dbReference type="EMBL" id="QSDK01000001">
    <property type="protein sequence ID" value="RGY77882.1"/>
    <property type="molecule type" value="Genomic_DNA"/>
</dbReference>
<sequence length="60" mass="6642">MKPIYERPYAENAPNILRFGLKSAFLKRMPFCLQRITTSATITLMVCAKIVPRAASAGPS</sequence>
<protein>
    <submittedName>
        <fullName evidence="1">Uncharacterized protein</fullName>
    </submittedName>
</protein>
<accession>A0A413KE64</accession>
<dbReference type="Proteomes" id="UP000284163">
    <property type="component" value="Unassembled WGS sequence"/>
</dbReference>
<reference evidence="1 2" key="1">
    <citation type="submission" date="2018-08" db="EMBL/GenBank/DDBJ databases">
        <title>A genome reference for cultivated species of the human gut microbiota.</title>
        <authorList>
            <person name="Zou Y."/>
            <person name="Xue W."/>
            <person name="Luo G."/>
        </authorList>
    </citation>
    <scope>NUCLEOTIDE SEQUENCE [LARGE SCALE GENOMIC DNA]</scope>
    <source>
        <strain evidence="1 2">CF01-1</strain>
    </source>
</reference>